<name>A0A0E9WSR3_ANGAN</name>
<accession>A0A0E9WSR3</accession>
<dbReference type="EMBL" id="GBXM01015281">
    <property type="protein sequence ID" value="JAH93296.1"/>
    <property type="molecule type" value="Transcribed_RNA"/>
</dbReference>
<sequence>MLCHAGSVCCRFLSVTVFGNMDTALLLPHPLKVIIHHVIVRQSFFVTVLSLALWQLSQLMICELIQLLLDLCVLPPVGEVVRRVPAIGQAVDIGVLGDEELYQLQVLEVHRKVKRAAAIALLLGIDICAKFNKHLHH</sequence>
<dbReference type="AlphaFoldDB" id="A0A0E9WSR3"/>
<proteinExistence type="predicted"/>
<reference evidence="1" key="1">
    <citation type="submission" date="2014-11" db="EMBL/GenBank/DDBJ databases">
        <authorList>
            <person name="Amaro Gonzalez C."/>
        </authorList>
    </citation>
    <scope>NUCLEOTIDE SEQUENCE</scope>
</reference>
<reference evidence="1" key="2">
    <citation type="journal article" date="2015" name="Fish Shellfish Immunol.">
        <title>Early steps in the European eel (Anguilla anguilla)-Vibrio vulnificus interaction in the gills: Role of the RtxA13 toxin.</title>
        <authorList>
            <person name="Callol A."/>
            <person name="Pajuelo D."/>
            <person name="Ebbesson L."/>
            <person name="Teles M."/>
            <person name="MacKenzie S."/>
            <person name="Amaro C."/>
        </authorList>
    </citation>
    <scope>NUCLEOTIDE SEQUENCE</scope>
</reference>
<protein>
    <submittedName>
        <fullName evidence="1">Uncharacterized protein</fullName>
    </submittedName>
</protein>
<evidence type="ECO:0000313" key="1">
    <source>
        <dbReference type="EMBL" id="JAH93296.1"/>
    </source>
</evidence>
<organism evidence="1">
    <name type="scientific">Anguilla anguilla</name>
    <name type="common">European freshwater eel</name>
    <name type="synonym">Muraena anguilla</name>
    <dbReference type="NCBI Taxonomy" id="7936"/>
    <lineage>
        <taxon>Eukaryota</taxon>
        <taxon>Metazoa</taxon>
        <taxon>Chordata</taxon>
        <taxon>Craniata</taxon>
        <taxon>Vertebrata</taxon>
        <taxon>Euteleostomi</taxon>
        <taxon>Actinopterygii</taxon>
        <taxon>Neopterygii</taxon>
        <taxon>Teleostei</taxon>
        <taxon>Anguilliformes</taxon>
        <taxon>Anguillidae</taxon>
        <taxon>Anguilla</taxon>
    </lineage>
</organism>